<dbReference type="InterPro" id="IPR055170">
    <property type="entry name" value="GFO_IDH_MocA-like_dom"/>
</dbReference>
<dbReference type="SUPFAM" id="SSF55347">
    <property type="entry name" value="Glyceraldehyde-3-phosphate dehydrogenase-like, C-terminal domain"/>
    <property type="match status" value="1"/>
</dbReference>
<dbReference type="Gene3D" id="3.30.360.10">
    <property type="entry name" value="Dihydrodipicolinate Reductase, domain 2"/>
    <property type="match status" value="1"/>
</dbReference>
<dbReference type="InterPro" id="IPR036291">
    <property type="entry name" value="NAD(P)-bd_dom_sf"/>
</dbReference>
<dbReference type="Pfam" id="PF01408">
    <property type="entry name" value="GFO_IDH_MocA"/>
    <property type="match status" value="1"/>
</dbReference>
<dbReference type="Proteomes" id="UP000698752">
    <property type="component" value="Unassembled WGS sequence"/>
</dbReference>
<dbReference type="EMBL" id="JAAEDI010000001">
    <property type="protein sequence ID" value="MBR0648113.1"/>
    <property type="molecule type" value="Genomic_DNA"/>
</dbReference>
<feature type="domain" description="GFO/IDH/MocA-like oxidoreductase" evidence="2">
    <location>
        <begin position="113"/>
        <end position="245"/>
    </location>
</feature>
<organism evidence="3 4">
    <name type="scientific">Neoroseomonas terrae</name>
    <dbReference type="NCBI Taxonomy" id="424799"/>
    <lineage>
        <taxon>Bacteria</taxon>
        <taxon>Pseudomonadati</taxon>
        <taxon>Pseudomonadota</taxon>
        <taxon>Alphaproteobacteria</taxon>
        <taxon>Acetobacterales</taxon>
        <taxon>Acetobacteraceae</taxon>
        <taxon>Neoroseomonas</taxon>
    </lineage>
</organism>
<dbReference type="PANTHER" id="PTHR43708">
    <property type="entry name" value="CONSERVED EXPRESSED OXIDOREDUCTASE (EUROFUNG)"/>
    <property type="match status" value="1"/>
</dbReference>
<feature type="domain" description="Gfo/Idh/MocA-like oxidoreductase N-terminal" evidence="1">
    <location>
        <begin position="6"/>
        <end position="100"/>
    </location>
</feature>
<evidence type="ECO:0000259" key="1">
    <source>
        <dbReference type="Pfam" id="PF01408"/>
    </source>
</evidence>
<protein>
    <submittedName>
        <fullName evidence="3">Gfo/Idh/MocA family oxidoreductase</fullName>
    </submittedName>
</protein>
<name>A0ABS5EAQ6_9PROT</name>
<dbReference type="Pfam" id="PF22725">
    <property type="entry name" value="GFO_IDH_MocA_C3"/>
    <property type="match status" value="1"/>
</dbReference>
<dbReference type="SUPFAM" id="SSF51735">
    <property type="entry name" value="NAD(P)-binding Rossmann-fold domains"/>
    <property type="match status" value="1"/>
</dbReference>
<gene>
    <name evidence="3" type="ORF">GXW78_00435</name>
</gene>
<evidence type="ECO:0000313" key="4">
    <source>
        <dbReference type="Proteomes" id="UP000698752"/>
    </source>
</evidence>
<dbReference type="PANTHER" id="PTHR43708:SF8">
    <property type="entry name" value="OXIDOREDUCTASE"/>
    <property type="match status" value="1"/>
</dbReference>
<reference evidence="4" key="1">
    <citation type="journal article" date="2021" name="Syst. Appl. Microbiol.">
        <title>Roseomonas hellenica sp. nov., isolated from roots of wild-growing Alkanna tinctoria.</title>
        <authorList>
            <person name="Rat A."/>
            <person name="Naranjo H.D."/>
            <person name="Lebbe L."/>
            <person name="Cnockaert M."/>
            <person name="Krigas N."/>
            <person name="Grigoriadou K."/>
            <person name="Maloupa E."/>
            <person name="Willems A."/>
        </authorList>
    </citation>
    <scope>NUCLEOTIDE SEQUENCE [LARGE SCALE GENOMIC DNA]</scope>
    <source>
        <strain evidence="4">LMG 31159</strain>
    </source>
</reference>
<accession>A0ABS5EAQ6</accession>
<dbReference type="InterPro" id="IPR000683">
    <property type="entry name" value="Gfo/Idh/MocA-like_OxRdtase_N"/>
</dbReference>
<proteinExistence type="predicted"/>
<keyword evidence="4" id="KW-1185">Reference proteome</keyword>
<dbReference type="Gene3D" id="3.40.50.720">
    <property type="entry name" value="NAD(P)-binding Rossmann-like Domain"/>
    <property type="match status" value="1"/>
</dbReference>
<comment type="caution">
    <text evidence="3">The sequence shown here is derived from an EMBL/GenBank/DDBJ whole genome shotgun (WGS) entry which is preliminary data.</text>
</comment>
<evidence type="ECO:0000259" key="2">
    <source>
        <dbReference type="Pfam" id="PF22725"/>
    </source>
</evidence>
<evidence type="ECO:0000313" key="3">
    <source>
        <dbReference type="EMBL" id="MBR0648113.1"/>
    </source>
</evidence>
<dbReference type="InterPro" id="IPR051317">
    <property type="entry name" value="Gfo/Idh/MocA_oxidoreduct"/>
</dbReference>
<sequence length="376" mass="42407">MATLPHHPEIRVVGAFDTDAARLDAFSRHHPLRRFASVDEMLHDASVDIVLNLTNPKYHYATTRQCLDAGKHVYSEKPLAMTSVEAAELLRLADERGLLLVTAPCSLLSTTAQTMWKALRDGTIGRVRLVYANFDDGMVHRLRPDRWRSASGAPWPARDEYETGCTYEHAAYVLSWLAFFFGPARRVQAFASCQLPDKGVDTDAMAPDFSVGCIEYDGGIVARVTCSLLAPADKSIVIIGDEGVLYTKYVRDDFSPVYVRKTPPSRIAASIGSHLRRWQSRIESWLRFPYSANWSFHRRHRTGPRSSLRLSAVGKPVDFLLGVSEMIQSLREGRTCRLSPQLGLHMIELVETLQHPERFEARRTITSSFDPIPPRW</sequence>